<protein>
    <recommendedName>
        <fullName evidence="8">CCT-theta</fullName>
    </recommendedName>
</protein>
<dbReference type="GO" id="GO:0016740">
    <property type="term" value="F:transferase activity"/>
    <property type="evidence" value="ECO:0007669"/>
    <property type="project" value="UniProtKB-KW"/>
</dbReference>
<dbReference type="InterPro" id="IPR027410">
    <property type="entry name" value="TCP-1-like_intermed_sf"/>
</dbReference>
<evidence type="ECO:0000256" key="1">
    <source>
        <dbReference type="ARBA" id="ARBA00004496"/>
    </source>
</evidence>
<dbReference type="InterPro" id="IPR027413">
    <property type="entry name" value="GROEL-like_equatorial_sf"/>
</dbReference>
<dbReference type="GO" id="GO:0005524">
    <property type="term" value="F:ATP binding"/>
    <property type="evidence" value="ECO:0007669"/>
    <property type="project" value="UniProtKB-KW"/>
</dbReference>
<dbReference type="Gene3D" id="3.30.260.10">
    <property type="entry name" value="TCP-1-like chaperonin intermediate domain"/>
    <property type="match status" value="1"/>
</dbReference>
<dbReference type="EMBL" id="DS550691">
    <property type="protein sequence ID" value="EDR22496.1"/>
    <property type="molecule type" value="Genomic_DNA"/>
</dbReference>
<dbReference type="eggNOG" id="KOG0362">
    <property type="taxonomic scope" value="Eukaryota"/>
</dbReference>
<sequence length="543" mass="59536">MQREAMVDLLKEGTKHLSGLEEAVLKNVEAVRSLSQITKTTFGPQGMKKLIVNNKGKQYVTSDAAKIITELEFQHPAANMVINAAKQQQAEIGDFTNLVIMFAGELMTQAEGLLRMGLHPTIIADGYRTGLKFFNDHCEDLVLSTLAGDASVSLVEKYLRPVIGAKVPGYSEFFTHLVVEACHRTLHGYEFNVDNVRVTKILGGSVDESEIINGFVLQTTPSGSILEVQDAKVAIYVQGFELPKTETKGTVLLKDAEQFKNFSKGEEEMLKELVNKLKEQGVKAVICGGNVQDLALHYCDRAGIIIVRVGSTFDLKRLCRVTGATPFISLTTECDSGNFGMCEKIYVQEIGSTKCTVFERKESAAVTTIVVRGSTQNILDDIEQAIDDCVCEFKIIEGHKKFVGGAGAFEIEMSKKISEVGDKCDGLKQYSIKKYAEAFQMVPRVLAENAGLDATEVLSELFVAHQNDISMGVNVDSNTQLLNTKQEMVFDNLEAKKNAIKLATNIATTILLVDQIVMQKPAGGPKIPQQRMQGPMDQNDAGF</sequence>
<comment type="subcellular location">
    <subcellularLocation>
        <location evidence="1">Cytoplasm</location>
    </subcellularLocation>
</comment>
<evidence type="ECO:0000256" key="10">
    <source>
        <dbReference type="SAM" id="MobiDB-lite"/>
    </source>
</evidence>
<dbReference type="Proteomes" id="UP000008076">
    <property type="component" value="Unassembled WGS sequence"/>
</dbReference>
<dbReference type="KEGG" id="edi:EDI_204280"/>
<dbReference type="GO" id="GO:0051082">
    <property type="term" value="F:unfolded protein binding"/>
    <property type="evidence" value="ECO:0007669"/>
    <property type="project" value="InterPro"/>
</dbReference>
<comment type="similarity">
    <text evidence="2 9">Belongs to the TCP-1 chaperonin family.</text>
</comment>
<dbReference type="FunFam" id="1.10.560.10:FF:000049">
    <property type="entry name" value="T-complex protein 1 subunitTheta, putative"/>
    <property type="match status" value="1"/>
</dbReference>
<dbReference type="PANTHER" id="PTHR11353">
    <property type="entry name" value="CHAPERONIN"/>
    <property type="match status" value="1"/>
</dbReference>
<keyword evidence="5 9" id="KW-0067">ATP-binding</keyword>
<dbReference type="SUPFAM" id="SSF48592">
    <property type="entry name" value="GroEL equatorial domain-like"/>
    <property type="match status" value="1"/>
</dbReference>
<dbReference type="SUPFAM" id="SSF54849">
    <property type="entry name" value="GroEL-intermediate domain like"/>
    <property type="match status" value="1"/>
</dbReference>
<comment type="function">
    <text evidence="7">Molecular chaperone; assists the folding of proteins upon ATP hydrolysis. Known to play a role, in vitro, in the folding of actin and tubulin.</text>
</comment>
<feature type="region of interest" description="Disordered" evidence="10">
    <location>
        <begin position="523"/>
        <end position="543"/>
    </location>
</feature>
<name>B0ESK2_ENTDS</name>
<reference evidence="12" key="1">
    <citation type="submission" date="2007-12" db="EMBL/GenBank/DDBJ databases">
        <title>Annotation of Entamoeba dispar SAW760.</title>
        <authorList>
            <person name="Lorenzi H."/>
            <person name="Inman J."/>
            <person name="Schobel S."/>
            <person name="Amedeo P."/>
            <person name="Caler E."/>
        </authorList>
    </citation>
    <scope>NUCLEOTIDE SEQUENCE [LARGE SCALE GENOMIC DNA]</scope>
    <source>
        <strain evidence="12">ATCC PRA-260 / SAW760</strain>
    </source>
</reference>
<dbReference type="PRINTS" id="PR00304">
    <property type="entry name" value="TCOMPLEXTCP1"/>
</dbReference>
<evidence type="ECO:0000256" key="9">
    <source>
        <dbReference type="RuleBase" id="RU004187"/>
    </source>
</evidence>
<dbReference type="SUPFAM" id="SSF52029">
    <property type="entry name" value="GroEL apical domain-like"/>
    <property type="match status" value="1"/>
</dbReference>
<dbReference type="PROSITE" id="PS00750">
    <property type="entry name" value="TCP1_1"/>
    <property type="match status" value="1"/>
</dbReference>
<evidence type="ECO:0000256" key="5">
    <source>
        <dbReference type="ARBA" id="ARBA00022840"/>
    </source>
</evidence>
<keyword evidence="6 9" id="KW-0143">Chaperone</keyword>
<evidence type="ECO:0000256" key="3">
    <source>
        <dbReference type="ARBA" id="ARBA00022490"/>
    </source>
</evidence>
<dbReference type="InterPro" id="IPR002423">
    <property type="entry name" value="Cpn60/GroEL/TCP-1"/>
</dbReference>
<dbReference type="InterPro" id="IPR012721">
    <property type="entry name" value="Chap_CCT_theta"/>
</dbReference>
<evidence type="ECO:0000256" key="8">
    <source>
        <dbReference type="ARBA" id="ARBA00029602"/>
    </source>
</evidence>
<evidence type="ECO:0000256" key="6">
    <source>
        <dbReference type="ARBA" id="ARBA00023186"/>
    </source>
</evidence>
<dbReference type="VEuPathDB" id="AmoebaDB:EDI_204280"/>
<dbReference type="InterPro" id="IPR002194">
    <property type="entry name" value="Chaperonin_TCP-1_CS"/>
</dbReference>
<dbReference type="AlphaFoldDB" id="B0ESK2"/>
<dbReference type="OrthoDB" id="1748577at2759"/>
<dbReference type="OMA" id="WGLKYAV"/>
<dbReference type="GO" id="GO:0016887">
    <property type="term" value="F:ATP hydrolysis activity"/>
    <property type="evidence" value="ECO:0007669"/>
    <property type="project" value="InterPro"/>
</dbReference>
<organism evidence="12">
    <name type="scientific">Entamoeba dispar (strain ATCC PRA-260 / SAW760)</name>
    <dbReference type="NCBI Taxonomy" id="370354"/>
    <lineage>
        <taxon>Eukaryota</taxon>
        <taxon>Amoebozoa</taxon>
        <taxon>Evosea</taxon>
        <taxon>Archamoebae</taxon>
        <taxon>Mastigamoebida</taxon>
        <taxon>Entamoebidae</taxon>
        <taxon>Entamoeba</taxon>
    </lineage>
</organism>
<dbReference type="FunFam" id="3.50.7.10:FF:000008">
    <property type="entry name" value="T-complex protein 1 subunit theta"/>
    <property type="match status" value="1"/>
</dbReference>
<evidence type="ECO:0000256" key="2">
    <source>
        <dbReference type="ARBA" id="ARBA00008020"/>
    </source>
</evidence>
<dbReference type="NCBIfam" id="TIGR02346">
    <property type="entry name" value="chap_CCT_theta"/>
    <property type="match status" value="1"/>
</dbReference>
<dbReference type="InterPro" id="IPR017998">
    <property type="entry name" value="Chaperone_TCP-1"/>
</dbReference>
<dbReference type="Pfam" id="PF00118">
    <property type="entry name" value="Cpn60_TCP1"/>
    <property type="match status" value="1"/>
</dbReference>
<evidence type="ECO:0000313" key="12">
    <source>
        <dbReference type="Proteomes" id="UP000008076"/>
    </source>
</evidence>
<keyword evidence="11" id="KW-0808">Transferase</keyword>
<dbReference type="CDD" id="cd03341">
    <property type="entry name" value="TCP1_theta"/>
    <property type="match status" value="1"/>
</dbReference>
<dbReference type="RefSeq" id="XP_001741058.1">
    <property type="nucleotide sequence ID" value="XM_001741006.1"/>
</dbReference>
<evidence type="ECO:0000313" key="11">
    <source>
        <dbReference type="EMBL" id="EDR22496.1"/>
    </source>
</evidence>
<dbReference type="GO" id="GO:0140662">
    <property type="term" value="F:ATP-dependent protein folding chaperone"/>
    <property type="evidence" value="ECO:0007669"/>
    <property type="project" value="InterPro"/>
</dbReference>
<proteinExistence type="inferred from homology"/>
<gene>
    <name evidence="11" type="ORF">EDI_204280</name>
</gene>
<dbReference type="GeneID" id="5886248"/>
<dbReference type="InterPro" id="IPR027409">
    <property type="entry name" value="GroEL-like_apical_dom_sf"/>
</dbReference>
<dbReference type="GO" id="GO:0005737">
    <property type="term" value="C:cytoplasm"/>
    <property type="evidence" value="ECO:0007669"/>
    <property type="project" value="UniProtKB-SubCell"/>
</dbReference>
<keyword evidence="12" id="KW-1185">Reference proteome</keyword>
<evidence type="ECO:0000256" key="7">
    <source>
        <dbReference type="ARBA" id="ARBA00024677"/>
    </source>
</evidence>
<keyword evidence="4 9" id="KW-0547">Nucleotide-binding</keyword>
<evidence type="ECO:0000256" key="4">
    <source>
        <dbReference type="ARBA" id="ARBA00022741"/>
    </source>
</evidence>
<dbReference type="Gene3D" id="3.50.7.10">
    <property type="entry name" value="GroEL"/>
    <property type="match status" value="1"/>
</dbReference>
<accession>B0ESK2</accession>
<keyword evidence="3" id="KW-0963">Cytoplasm</keyword>
<dbReference type="Gene3D" id="1.10.560.10">
    <property type="entry name" value="GroEL-like equatorial domain"/>
    <property type="match status" value="1"/>
</dbReference>